<evidence type="ECO:0000256" key="3">
    <source>
        <dbReference type="ARBA" id="ARBA00012756"/>
    </source>
</evidence>
<dbReference type="InterPro" id="IPR014718">
    <property type="entry name" value="GH-type_carb-bd"/>
</dbReference>
<name>A0A5J4RNQ0_9ZZZZ</name>
<comment type="catalytic activity">
    <reaction evidence="1">
        <text>Hydrolysis of terminal non-reducing beta-D-galactose residues in beta-D-galactosides.</text>
        <dbReference type="EC" id="3.2.1.23"/>
    </reaction>
</comment>
<keyword evidence="4 8" id="KW-0378">Hydrolase</keyword>
<dbReference type="InterPro" id="IPR006103">
    <property type="entry name" value="Glyco_hydro_2_cat"/>
</dbReference>
<dbReference type="GO" id="GO:0005990">
    <property type="term" value="P:lactose catabolic process"/>
    <property type="evidence" value="ECO:0007669"/>
    <property type="project" value="TreeGrafter"/>
</dbReference>
<comment type="caution">
    <text evidence="8">The sequence shown here is derived from an EMBL/GenBank/DDBJ whole genome shotgun (WGS) entry which is preliminary data.</text>
</comment>
<dbReference type="AlphaFoldDB" id="A0A5J4RNQ0"/>
<dbReference type="InterPro" id="IPR011013">
    <property type="entry name" value="Gal_mutarotase_sf_dom"/>
</dbReference>
<dbReference type="InterPro" id="IPR006102">
    <property type="entry name" value="Ig-like_GH2"/>
</dbReference>
<dbReference type="GO" id="GO:0009341">
    <property type="term" value="C:beta-galactosidase complex"/>
    <property type="evidence" value="ECO:0007669"/>
    <property type="project" value="InterPro"/>
</dbReference>
<dbReference type="InterPro" id="IPR023232">
    <property type="entry name" value="Glyco_hydro_2_AS"/>
</dbReference>
<dbReference type="InterPro" id="IPR017853">
    <property type="entry name" value="GH"/>
</dbReference>
<keyword evidence="5 8" id="KW-0326">Glycosidase</keyword>
<gene>
    <name evidence="8" type="ORF">EZS27_016466</name>
</gene>
<comment type="similarity">
    <text evidence="2">Belongs to the glycosyl hydrolase 2 family.</text>
</comment>
<dbReference type="GO" id="GO:0004565">
    <property type="term" value="F:beta-galactosidase activity"/>
    <property type="evidence" value="ECO:0007669"/>
    <property type="project" value="UniProtKB-EC"/>
</dbReference>
<dbReference type="EC" id="3.2.1.23" evidence="3"/>
<dbReference type="PROSITE" id="PS00719">
    <property type="entry name" value="GLYCOSYL_HYDROL_F2_1"/>
    <property type="match status" value="1"/>
</dbReference>
<accession>A0A5J4RNQ0</accession>
<organism evidence="8">
    <name type="scientific">termite gut metagenome</name>
    <dbReference type="NCBI Taxonomy" id="433724"/>
    <lineage>
        <taxon>unclassified sequences</taxon>
        <taxon>metagenomes</taxon>
        <taxon>organismal metagenomes</taxon>
    </lineage>
</organism>
<evidence type="ECO:0000256" key="1">
    <source>
        <dbReference type="ARBA" id="ARBA00001412"/>
    </source>
</evidence>
<dbReference type="GO" id="GO:0030246">
    <property type="term" value="F:carbohydrate binding"/>
    <property type="evidence" value="ECO:0007669"/>
    <property type="project" value="InterPro"/>
</dbReference>
<protein>
    <recommendedName>
        <fullName evidence="3">beta-galactosidase</fullName>
        <ecNumber evidence="3">3.2.1.23</ecNumber>
    </recommendedName>
    <alternativeName>
        <fullName evidence="6">Lactase</fullName>
    </alternativeName>
</protein>
<dbReference type="Gene3D" id="3.20.20.80">
    <property type="entry name" value="Glycosidases"/>
    <property type="match status" value="1"/>
</dbReference>
<dbReference type="PRINTS" id="PR00132">
    <property type="entry name" value="GLHYDRLASE2"/>
</dbReference>
<sequence length="1059" mass="121237">MKKAFIICVFALFLPQVAMQAQDRYEQITTPELTSINKESPRSTFTSYTSEEYAERNNRTDGTLRLLLNGKWKFKYVEDFANRPANFANPKTNTNDWAEINVPGNWERQGFGTPIYINIGYSFCSKGYEPYWDKPNPPYVPKDWNPTGTYRRKFTLSNEWNGKEIFLSADGTRGAAFFYLNGKFVGMNKDSKTPARFNVTNVVKKGDNVIAVQVHRFSDGNYLEGQDFWRLSGFERDIYLYAQPKLRIVDFKVQSPLDKNYKNGLLSVNVKLSNTSKVKRNCLLSYRLLDKTGKDVLSSQKKLSILNEEEIVFDSRIVDSPAHWSAETPNLYTLVLSMKEPNGTIIESTSCKVGFRTVEISNSQLLVNGKPVLIKGVNYHEHNEYTGHYVPENLMLKDFELWKKYNVNTVRTSHYPQQERFYELCDQYGIYVIDEANIESHGMGYDLQVGGTLGNNPLFKEAHVARTLNMYQRDKNHPCVIIWSLGNEAGNGINFHTTYSLLKELDSRPVQYERAGMEWNSDIYCPMYSSPSAIEKYGKDENMSRPLILCEYAHAMGNSLGNLQDYWDVIEKYPVLQGGCIWDWVDQGLAETTSGGRKYWAYGGDYGETGTPSDGNFCINGLVYPDRKVKPQTAEMGKVYQNIKFTNFNPQSGTIDVYNDFFFTGLKKYDFSYTVHQAGKKVYAGTFEVTAAPGESETVQLAYIPREKSETGNVTIEFYAKIRSAEPFLSVGTVIASEQKEIFPYKRENNILDNPAAIVKSKKQVVVSGNDFTATFDKKSGILTSYRYKGKEYIYNEQGLRPFFWRAPTDNDYGAELPKKLNVWKKASYLDISAATFSVKKRESYTEVKCAYKYKQTGLQWLITYKITADGIIKVDSKLTVKNTHTQMIPRIGLRMQLAEEFTNLAYYGRGPGENYCDRYTSQFLGEYNFLIKDLYEPYIRPQENNHRTNVLWFAVTDNKKKGLLFVADKPLEFNASNYPLETLDSGKSLYNNAPRTQTTNHRHSTDAQCKQFVDLFIDQRMMGVGGDNSWGATPHKEYLIHLEKGEAVKYGFTIIPID</sequence>
<dbReference type="InterPro" id="IPR050347">
    <property type="entry name" value="Bact_Beta-galactosidase"/>
</dbReference>
<dbReference type="SUPFAM" id="SSF49303">
    <property type="entry name" value="beta-Galactosidase/glucuronidase domain"/>
    <property type="match status" value="2"/>
</dbReference>
<dbReference type="Gene3D" id="2.70.98.10">
    <property type="match status" value="1"/>
</dbReference>
<dbReference type="Pfam" id="PF16353">
    <property type="entry name" value="LacZ_4"/>
    <property type="match status" value="1"/>
</dbReference>
<evidence type="ECO:0000256" key="4">
    <source>
        <dbReference type="ARBA" id="ARBA00022801"/>
    </source>
</evidence>
<dbReference type="Gene3D" id="2.60.120.260">
    <property type="entry name" value="Galactose-binding domain-like"/>
    <property type="match status" value="1"/>
</dbReference>
<dbReference type="InterPro" id="IPR006101">
    <property type="entry name" value="Glyco_hydro_2"/>
</dbReference>
<dbReference type="SUPFAM" id="SSF51445">
    <property type="entry name" value="(Trans)glycosidases"/>
    <property type="match status" value="1"/>
</dbReference>
<evidence type="ECO:0000259" key="7">
    <source>
        <dbReference type="SMART" id="SM01038"/>
    </source>
</evidence>
<reference evidence="8" key="1">
    <citation type="submission" date="2019-03" db="EMBL/GenBank/DDBJ databases">
        <title>Single cell metagenomics reveals metabolic interactions within the superorganism composed of flagellate Streblomastix strix and complex community of Bacteroidetes bacteria on its surface.</title>
        <authorList>
            <person name="Treitli S.C."/>
            <person name="Kolisko M."/>
            <person name="Husnik F."/>
            <person name="Keeling P."/>
            <person name="Hampl V."/>
        </authorList>
    </citation>
    <scope>NUCLEOTIDE SEQUENCE</scope>
    <source>
        <strain evidence="8">STM</strain>
    </source>
</reference>
<dbReference type="EMBL" id="SNRY01000909">
    <property type="protein sequence ID" value="KAA6335289.1"/>
    <property type="molecule type" value="Genomic_DNA"/>
</dbReference>
<evidence type="ECO:0000256" key="2">
    <source>
        <dbReference type="ARBA" id="ARBA00007401"/>
    </source>
</evidence>
<dbReference type="InterPro" id="IPR004199">
    <property type="entry name" value="B-gal_small/dom_5"/>
</dbReference>
<dbReference type="InterPro" id="IPR006104">
    <property type="entry name" value="Glyco_hydro_2_N"/>
</dbReference>
<dbReference type="PROSITE" id="PS00608">
    <property type="entry name" value="GLYCOSYL_HYDROL_F2_2"/>
    <property type="match status" value="1"/>
</dbReference>
<dbReference type="PANTHER" id="PTHR46323">
    <property type="entry name" value="BETA-GALACTOSIDASE"/>
    <property type="match status" value="1"/>
</dbReference>
<evidence type="ECO:0000313" key="8">
    <source>
        <dbReference type="EMBL" id="KAA6335289.1"/>
    </source>
</evidence>
<dbReference type="InterPro" id="IPR036156">
    <property type="entry name" value="Beta-gal/glucu_dom_sf"/>
</dbReference>
<dbReference type="FunFam" id="3.20.20.80:FF:000121">
    <property type="entry name" value="Beta-galactosidase"/>
    <property type="match status" value="1"/>
</dbReference>
<evidence type="ECO:0000256" key="6">
    <source>
        <dbReference type="ARBA" id="ARBA00032230"/>
    </source>
</evidence>
<dbReference type="Gene3D" id="2.60.40.10">
    <property type="entry name" value="Immunoglobulins"/>
    <property type="match status" value="2"/>
</dbReference>
<dbReference type="Pfam" id="PF02929">
    <property type="entry name" value="Bgal_small_N"/>
    <property type="match status" value="1"/>
</dbReference>
<dbReference type="Pfam" id="PF00703">
    <property type="entry name" value="Glyco_hydro_2"/>
    <property type="match status" value="1"/>
</dbReference>
<feature type="domain" description="Beta galactosidase small chain/" evidence="7">
    <location>
        <begin position="766"/>
        <end position="1056"/>
    </location>
</feature>
<dbReference type="InterPro" id="IPR023230">
    <property type="entry name" value="Glyco_hydro_2_CS"/>
</dbReference>
<dbReference type="SUPFAM" id="SSF74650">
    <property type="entry name" value="Galactose mutarotase-like"/>
    <property type="match status" value="1"/>
</dbReference>
<dbReference type="InterPro" id="IPR008979">
    <property type="entry name" value="Galactose-bd-like_sf"/>
</dbReference>
<dbReference type="Pfam" id="PF02836">
    <property type="entry name" value="Glyco_hydro_2_C"/>
    <property type="match status" value="1"/>
</dbReference>
<dbReference type="SMART" id="SM01038">
    <property type="entry name" value="Bgal_small_N"/>
    <property type="match status" value="1"/>
</dbReference>
<evidence type="ECO:0000256" key="5">
    <source>
        <dbReference type="ARBA" id="ARBA00023295"/>
    </source>
</evidence>
<dbReference type="InterPro" id="IPR032312">
    <property type="entry name" value="LacZ_4"/>
</dbReference>
<dbReference type="InterPro" id="IPR013783">
    <property type="entry name" value="Ig-like_fold"/>
</dbReference>
<dbReference type="PANTHER" id="PTHR46323:SF2">
    <property type="entry name" value="BETA-GALACTOSIDASE"/>
    <property type="match status" value="1"/>
</dbReference>
<dbReference type="Pfam" id="PF02837">
    <property type="entry name" value="Glyco_hydro_2_N"/>
    <property type="match status" value="1"/>
</dbReference>
<proteinExistence type="inferred from homology"/>
<dbReference type="FunFam" id="2.60.40.10:FF:000680">
    <property type="entry name" value="Beta-galactosidase"/>
    <property type="match status" value="1"/>
</dbReference>
<dbReference type="SUPFAM" id="SSF49785">
    <property type="entry name" value="Galactose-binding domain-like"/>
    <property type="match status" value="1"/>
</dbReference>